<sequence length="79" mass="8936">MLIAVLLIDISTDFDTKASIATRNEFIATDRNNFFVAIKQIVISSAKDKPKLCYVCIKRLIIALDLSYLLRFPLFVLGL</sequence>
<reference evidence="2" key="1">
    <citation type="journal article" date="2019" name="Int. J. Syst. Evol. Microbiol.">
        <title>The Global Catalogue of Microorganisms (GCM) 10K type strain sequencing project: providing services to taxonomists for standard genome sequencing and annotation.</title>
        <authorList>
            <consortium name="The Broad Institute Genomics Platform"/>
            <consortium name="The Broad Institute Genome Sequencing Center for Infectious Disease"/>
            <person name="Wu L."/>
            <person name="Ma J."/>
        </authorList>
    </citation>
    <scope>NUCLEOTIDE SEQUENCE [LARGE SCALE GENOMIC DNA]</scope>
    <source>
        <strain evidence="2">JCM 17338</strain>
    </source>
</reference>
<keyword evidence="2" id="KW-1185">Reference proteome</keyword>
<name>A0ABP7PWN0_9SPHI</name>
<gene>
    <name evidence="1" type="ORF">GCM10022246_25830</name>
</gene>
<dbReference type="Proteomes" id="UP001501081">
    <property type="component" value="Unassembled WGS sequence"/>
</dbReference>
<proteinExistence type="predicted"/>
<evidence type="ECO:0000313" key="1">
    <source>
        <dbReference type="EMBL" id="GAA3972354.1"/>
    </source>
</evidence>
<organism evidence="1 2">
    <name type="scientific">Pedobacter ginsengiterrae</name>
    <dbReference type="NCBI Taxonomy" id="871696"/>
    <lineage>
        <taxon>Bacteria</taxon>
        <taxon>Pseudomonadati</taxon>
        <taxon>Bacteroidota</taxon>
        <taxon>Sphingobacteriia</taxon>
        <taxon>Sphingobacteriales</taxon>
        <taxon>Sphingobacteriaceae</taxon>
        <taxon>Pedobacter</taxon>
    </lineage>
</organism>
<accession>A0ABP7PWN0</accession>
<dbReference type="EMBL" id="BAABAK010000015">
    <property type="protein sequence ID" value="GAA3972354.1"/>
    <property type="molecule type" value="Genomic_DNA"/>
</dbReference>
<evidence type="ECO:0000313" key="2">
    <source>
        <dbReference type="Proteomes" id="UP001501081"/>
    </source>
</evidence>
<protein>
    <submittedName>
        <fullName evidence="1">Uncharacterized protein</fullName>
    </submittedName>
</protein>
<comment type="caution">
    <text evidence="1">The sequence shown here is derived from an EMBL/GenBank/DDBJ whole genome shotgun (WGS) entry which is preliminary data.</text>
</comment>